<dbReference type="InterPro" id="IPR024654">
    <property type="entry name" value="Calcineurin-like_PHP_lpxH"/>
</dbReference>
<reference evidence="2 3" key="1">
    <citation type="submission" date="2016-11" db="EMBL/GenBank/DDBJ databases">
        <authorList>
            <person name="Jaros S."/>
            <person name="Januszkiewicz K."/>
            <person name="Wedrychowicz H."/>
        </authorList>
    </citation>
    <scope>NUCLEOTIDE SEQUENCE [LARGE SCALE GENOMIC DNA]</scope>
    <source>
        <strain evidence="2 3">DSM 9297</strain>
    </source>
</reference>
<sequence>MRLGLLSDIHGNRIALEAVLDDMPPVDGLVCAGDVVGYNPWPAECVATVRERAIPTVRGNHDRAVAAGSAAGFNAMARAGVDHARSALDDDAIAWLDGLPERRAVADGRVAVVHGHPDDPDHYTRRREFAGGLIDSAADRLGVAEADLDALVLGHTHVQHHGVFPEGVVVNPGSVGQPRDGDPRAAYAVVDLDDRTVEERRVEYDTDAVAAAVADAGLPERIGSRLAEGR</sequence>
<dbReference type="GO" id="GO:0016791">
    <property type="term" value="F:phosphatase activity"/>
    <property type="evidence" value="ECO:0007669"/>
    <property type="project" value="TreeGrafter"/>
</dbReference>
<dbReference type="InterPro" id="IPR050126">
    <property type="entry name" value="Ap4A_hydrolase"/>
</dbReference>
<keyword evidence="3" id="KW-1185">Reference proteome</keyword>
<dbReference type="InterPro" id="IPR029052">
    <property type="entry name" value="Metallo-depent_PP-like"/>
</dbReference>
<dbReference type="PANTHER" id="PTHR42850">
    <property type="entry name" value="METALLOPHOSPHOESTERASE"/>
    <property type="match status" value="1"/>
</dbReference>
<accession>A0A1M5SUU5</accession>
<dbReference type="RefSeq" id="WP_073310136.1">
    <property type="nucleotide sequence ID" value="NZ_FQWV01000007.1"/>
</dbReference>
<gene>
    <name evidence="2" type="ORF">SAMN05443636_2533</name>
</gene>
<dbReference type="Proteomes" id="UP000184357">
    <property type="component" value="Unassembled WGS sequence"/>
</dbReference>
<dbReference type="EMBL" id="FQWV01000007">
    <property type="protein sequence ID" value="SHH42331.1"/>
    <property type="molecule type" value="Genomic_DNA"/>
</dbReference>
<dbReference type="OrthoDB" id="9937at2157"/>
<dbReference type="PIRSF" id="PIRSF000883">
    <property type="entry name" value="Pesterase_MJ0912"/>
    <property type="match status" value="1"/>
</dbReference>
<evidence type="ECO:0000259" key="1">
    <source>
        <dbReference type="Pfam" id="PF12850"/>
    </source>
</evidence>
<protein>
    <submittedName>
        <fullName evidence="2">Phosphoesterase, MJ0936 family</fullName>
    </submittedName>
</protein>
<dbReference type="Pfam" id="PF12850">
    <property type="entry name" value="Metallophos_2"/>
    <property type="match status" value="1"/>
</dbReference>
<dbReference type="STRING" id="43928.SAMN05443636_2533"/>
<dbReference type="AlphaFoldDB" id="A0A1M5SUU5"/>
<name>A0A1M5SUU5_9EURY</name>
<dbReference type="GO" id="GO:0005737">
    <property type="term" value="C:cytoplasm"/>
    <property type="evidence" value="ECO:0007669"/>
    <property type="project" value="TreeGrafter"/>
</dbReference>
<dbReference type="PANTHER" id="PTHR42850:SF2">
    <property type="entry name" value="BLL5683 PROTEIN"/>
    <property type="match status" value="1"/>
</dbReference>
<organism evidence="2 3">
    <name type="scientific">Halobaculum gomorrense</name>
    <dbReference type="NCBI Taxonomy" id="43928"/>
    <lineage>
        <taxon>Archaea</taxon>
        <taxon>Methanobacteriati</taxon>
        <taxon>Methanobacteriota</taxon>
        <taxon>Stenosarchaea group</taxon>
        <taxon>Halobacteria</taxon>
        <taxon>Halobacteriales</taxon>
        <taxon>Haloferacaceae</taxon>
        <taxon>Halobaculum</taxon>
    </lineage>
</organism>
<dbReference type="Gene3D" id="3.60.21.10">
    <property type="match status" value="1"/>
</dbReference>
<dbReference type="SUPFAM" id="SSF56300">
    <property type="entry name" value="Metallo-dependent phosphatases"/>
    <property type="match status" value="1"/>
</dbReference>
<feature type="domain" description="Calcineurin-like phosphoesterase" evidence="1">
    <location>
        <begin position="1"/>
        <end position="194"/>
    </location>
</feature>
<evidence type="ECO:0000313" key="2">
    <source>
        <dbReference type="EMBL" id="SHH42331.1"/>
    </source>
</evidence>
<evidence type="ECO:0000313" key="3">
    <source>
        <dbReference type="Proteomes" id="UP000184357"/>
    </source>
</evidence>
<dbReference type="InterPro" id="IPR011152">
    <property type="entry name" value="Pesterase_MJ0912"/>
</dbReference>
<proteinExistence type="predicted"/>